<dbReference type="Pfam" id="PF05970">
    <property type="entry name" value="PIF1"/>
    <property type="match status" value="1"/>
</dbReference>
<keyword evidence="1" id="KW-0234">DNA repair</keyword>
<protein>
    <recommendedName>
        <fullName evidence="1">ATP-dependent DNA helicase</fullName>
        <ecNumber evidence="1">5.6.2.3</ecNumber>
    </recommendedName>
</protein>
<comment type="similarity">
    <text evidence="1">Belongs to the helicase family.</text>
</comment>
<dbReference type="InterPro" id="IPR027417">
    <property type="entry name" value="P-loop_NTPase"/>
</dbReference>
<sequence length="134" mass="14934">MYINENIPFYSLRLVFSCTAGSGKSYLIQCIIKAVRLHFKYNKSVQVVCPTGNSANVINGVTLHSYLKVPTKKQNREMSAPQGSRGDVLQNNVEVHLVDEWSLTGANTIGWMEFMCRHGIEKGINSDKSWGGLP</sequence>
<comment type="cofactor">
    <cofactor evidence="1">
        <name>Mg(2+)</name>
        <dbReference type="ChEBI" id="CHEBI:18420"/>
    </cofactor>
</comment>
<keyword evidence="1" id="KW-0227">DNA damage</keyword>
<dbReference type="EC" id="5.6.2.3" evidence="1"/>
<proteinExistence type="inferred from homology"/>
<gene>
    <name evidence="3" type="ORF">MAR_021083</name>
</gene>
<keyword evidence="4" id="KW-1185">Reference proteome</keyword>
<accession>A0ABY7E955</accession>
<evidence type="ECO:0000313" key="3">
    <source>
        <dbReference type="EMBL" id="WAR05714.1"/>
    </source>
</evidence>
<evidence type="ECO:0000259" key="2">
    <source>
        <dbReference type="Pfam" id="PF05970"/>
    </source>
</evidence>
<evidence type="ECO:0000256" key="1">
    <source>
        <dbReference type="RuleBase" id="RU363044"/>
    </source>
</evidence>
<comment type="catalytic activity">
    <reaction evidence="1">
        <text>ATP + H2O = ADP + phosphate + H(+)</text>
        <dbReference type="Rhea" id="RHEA:13065"/>
        <dbReference type="ChEBI" id="CHEBI:15377"/>
        <dbReference type="ChEBI" id="CHEBI:15378"/>
        <dbReference type="ChEBI" id="CHEBI:30616"/>
        <dbReference type="ChEBI" id="CHEBI:43474"/>
        <dbReference type="ChEBI" id="CHEBI:456216"/>
        <dbReference type="EC" id="5.6.2.3"/>
    </reaction>
</comment>
<name>A0ABY7E955_MYAAR</name>
<dbReference type="Gene3D" id="3.40.50.300">
    <property type="entry name" value="P-loop containing nucleotide triphosphate hydrolases"/>
    <property type="match status" value="1"/>
</dbReference>
<dbReference type="EMBL" id="CP111016">
    <property type="protein sequence ID" value="WAR05714.1"/>
    <property type="molecule type" value="Genomic_DNA"/>
</dbReference>
<evidence type="ECO:0000313" key="4">
    <source>
        <dbReference type="Proteomes" id="UP001164746"/>
    </source>
</evidence>
<keyword evidence="1" id="KW-0233">DNA recombination</keyword>
<feature type="non-terminal residue" evidence="3">
    <location>
        <position position="134"/>
    </location>
</feature>
<keyword evidence="1" id="KW-0067">ATP-binding</keyword>
<organism evidence="3 4">
    <name type="scientific">Mya arenaria</name>
    <name type="common">Soft-shell clam</name>
    <dbReference type="NCBI Taxonomy" id="6604"/>
    <lineage>
        <taxon>Eukaryota</taxon>
        <taxon>Metazoa</taxon>
        <taxon>Spiralia</taxon>
        <taxon>Lophotrochozoa</taxon>
        <taxon>Mollusca</taxon>
        <taxon>Bivalvia</taxon>
        <taxon>Autobranchia</taxon>
        <taxon>Heteroconchia</taxon>
        <taxon>Euheterodonta</taxon>
        <taxon>Imparidentia</taxon>
        <taxon>Neoheterodontei</taxon>
        <taxon>Myida</taxon>
        <taxon>Myoidea</taxon>
        <taxon>Myidae</taxon>
        <taxon>Mya</taxon>
    </lineage>
</organism>
<keyword evidence="1" id="KW-0378">Hydrolase</keyword>
<keyword evidence="1" id="KW-0347">Helicase</keyword>
<dbReference type="InterPro" id="IPR010285">
    <property type="entry name" value="DNA_helicase_pif1-like_DEAD"/>
</dbReference>
<dbReference type="Proteomes" id="UP001164746">
    <property type="component" value="Chromosome 5"/>
</dbReference>
<keyword evidence="1" id="KW-0547">Nucleotide-binding</keyword>
<feature type="domain" description="DNA helicase Pif1-like DEAD-box helicase" evidence="2">
    <location>
        <begin position="16"/>
        <end position="132"/>
    </location>
</feature>
<reference evidence="3" key="1">
    <citation type="submission" date="2022-11" db="EMBL/GenBank/DDBJ databases">
        <title>Centuries of genome instability and evolution in soft-shell clam transmissible cancer (bioRxiv).</title>
        <authorList>
            <person name="Hart S.F.M."/>
            <person name="Yonemitsu M.A."/>
            <person name="Giersch R.M."/>
            <person name="Beal B.F."/>
            <person name="Arriagada G."/>
            <person name="Davis B.W."/>
            <person name="Ostrander E.A."/>
            <person name="Goff S.P."/>
            <person name="Metzger M.J."/>
        </authorList>
    </citation>
    <scope>NUCLEOTIDE SEQUENCE</scope>
    <source>
        <strain evidence="3">MELC-2E11</strain>
        <tissue evidence="3">Siphon/mantle</tissue>
    </source>
</reference>